<name>A0A816IF45_BRANA</name>
<organism evidence="1">
    <name type="scientific">Brassica napus</name>
    <name type="common">Rape</name>
    <dbReference type="NCBI Taxonomy" id="3708"/>
    <lineage>
        <taxon>Eukaryota</taxon>
        <taxon>Viridiplantae</taxon>
        <taxon>Streptophyta</taxon>
        <taxon>Embryophyta</taxon>
        <taxon>Tracheophyta</taxon>
        <taxon>Spermatophyta</taxon>
        <taxon>Magnoliopsida</taxon>
        <taxon>eudicotyledons</taxon>
        <taxon>Gunneridae</taxon>
        <taxon>Pentapetalae</taxon>
        <taxon>rosids</taxon>
        <taxon>malvids</taxon>
        <taxon>Brassicales</taxon>
        <taxon>Brassicaceae</taxon>
        <taxon>Brassiceae</taxon>
        <taxon>Brassica</taxon>
    </lineage>
</organism>
<proteinExistence type="predicted"/>
<dbReference type="Proteomes" id="UP001295469">
    <property type="component" value="Chromosome C03"/>
</dbReference>
<dbReference type="EMBL" id="HG994367">
    <property type="protein sequence ID" value="CAF1705121.1"/>
    <property type="molecule type" value="Genomic_DNA"/>
</dbReference>
<accession>A0A816IF45</accession>
<dbReference type="AlphaFoldDB" id="A0A816IF45"/>
<protein>
    <submittedName>
        <fullName evidence="1">(rape) hypothetical protein</fullName>
    </submittedName>
</protein>
<reference evidence="1" key="1">
    <citation type="submission" date="2021-01" db="EMBL/GenBank/DDBJ databases">
        <authorList>
            <consortium name="Genoscope - CEA"/>
            <person name="William W."/>
        </authorList>
    </citation>
    <scope>NUCLEOTIDE SEQUENCE</scope>
</reference>
<evidence type="ECO:0000313" key="1">
    <source>
        <dbReference type="EMBL" id="CAF1705121.1"/>
    </source>
</evidence>
<gene>
    <name evidence="1" type="ORF">DARMORV10_C03P50220.1</name>
</gene>
<sequence length="74" mass="8070">MEWCAVFSDLLKWQAPLSSSYFGVDSGTDEATFFALSTVTQIAMIASMIIKPPAGRDTVTRENPAVMPAKMIKV</sequence>